<gene>
    <name evidence="2" type="ORF">PMAYCL1PPCAC_18669</name>
</gene>
<keyword evidence="1" id="KW-0472">Membrane</keyword>
<organism evidence="2 3">
    <name type="scientific">Pristionchus mayeri</name>
    <dbReference type="NCBI Taxonomy" id="1317129"/>
    <lineage>
        <taxon>Eukaryota</taxon>
        <taxon>Metazoa</taxon>
        <taxon>Ecdysozoa</taxon>
        <taxon>Nematoda</taxon>
        <taxon>Chromadorea</taxon>
        <taxon>Rhabditida</taxon>
        <taxon>Rhabditina</taxon>
        <taxon>Diplogasteromorpha</taxon>
        <taxon>Diplogasteroidea</taxon>
        <taxon>Neodiplogasteridae</taxon>
        <taxon>Pristionchus</taxon>
    </lineage>
</organism>
<proteinExistence type="predicted"/>
<comment type="caution">
    <text evidence="2">The sequence shown here is derived from an EMBL/GenBank/DDBJ whole genome shotgun (WGS) entry which is preliminary data.</text>
</comment>
<keyword evidence="1" id="KW-1133">Transmembrane helix</keyword>
<feature type="transmembrane region" description="Helical" evidence="1">
    <location>
        <begin position="26"/>
        <end position="51"/>
    </location>
</feature>
<dbReference type="EMBL" id="BTRK01000004">
    <property type="protein sequence ID" value="GMR48474.1"/>
    <property type="molecule type" value="Genomic_DNA"/>
</dbReference>
<dbReference type="AlphaFoldDB" id="A0AAN5CQB7"/>
<protein>
    <submittedName>
        <fullName evidence="2">Uncharacterized protein</fullName>
    </submittedName>
</protein>
<reference evidence="3" key="1">
    <citation type="submission" date="2022-10" db="EMBL/GenBank/DDBJ databases">
        <title>Genome assembly of Pristionchus species.</title>
        <authorList>
            <person name="Yoshida K."/>
            <person name="Sommer R.J."/>
        </authorList>
    </citation>
    <scope>NUCLEOTIDE SEQUENCE [LARGE SCALE GENOMIC DNA]</scope>
    <source>
        <strain evidence="3">RS5460</strain>
    </source>
</reference>
<evidence type="ECO:0000313" key="2">
    <source>
        <dbReference type="EMBL" id="GMR48474.1"/>
    </source>
</evidence>
<evidence type="ECO:0000256" key="1">
    <source>
        <dbReference type="SAM" id="Phobius"/>
    </source>
</evidence>
<name>A0AAN5CQB7_9BILA</name>
<keyword evidence="1" id="KW-0812">Transmembrane</keyword>
<sequence>MNLKYIPFEGERPIQRSHLSMGYCRYIVSLFLLLLLNLFQFLLHLGFQFFALPSRECSNSLLQCVLIGSSPRLQLPQLVVRSHFVFHLSSSSQLAHSPQCREGCLNDGKSSDVPEGNHYLQKYYEY</sequence>
<keyword evidence="3" id="KW-1185">Reference proteome</keyword>
<evidence type="ECO:0000313" key="3">
    <source>
        <dbReference type="Proteomes" id="UP001328107"/>
    </source>
</evidence>
<accession>A0AAN5CQB7</accession>
<dbReference type="Proteomes" id="UP001328107">
    <property type="component" value="Unassembled WGS sequence"/>
</dbReference>